<accession>A0A8H7LE04</accession>
<dbReference type="OrthoDB" id="428734at2759"/>
<dbReference type="EMBL" id="JACBPP010000002">
    <property type="protein sequence ID" value="KAF8004125.1"/>
    <property type="molecule type" value="Genomic_DNA"/>
</dbReference>
<name>A0A8H7LE04_9ASCO</name>
<dbReference type="Gene3D" id="3.60.10.10">
    <property type="entry name" value="Endonuclease/exonuclease/phosphatase"/>
    <property type="match status" value="1"/>
</dbReference>
<evidence type="ECO:0008006" key="3">
    <source>
        <dbReference type="Google" id="ProtNLM"/>
    </source>
</evidence>
<protein>
    <recommendedName>
        <fullName evidence="3">Endonuclease/exonuclease/phosphatase domain-containing protein</fullName>
    </recommendedName>
</protein>
<dbReference type="InterPro" id="IPR036691">
    <property type="entry name" value="Endo/exonu/phosph_ase_sf"/>
</dbReference>
<reference evidence="1" key="1">
    <citation type="submission" date="2020-10" db="EMBL/GenBank/DDBJ databases">
        <title>The Whole-Genome Sequence of Metschnikowia persimmonesis, a Novel Endophytic Yeast Species Isolated from Medicinal Plant Diospyros kaki Thumb.</title>
        <authorList>
            <person name="Rahmat E."/>
            <person name="Kang Y."/>
        </authorList>
    </citation>
    <scope>NUCLEOTIDE SEQUENCE</scope>
    <source>
        <strain evidence="1">KIOM G15050</strain>
    </source>
</reference>
<dbReference type="Proteomes" id="UP000649328">
    <property type="component" value="Unassembled WGS sequence"/>
</dbReference>
<comment type="caution">
    <text evidence="1">The sequence shown here is derived from an EMBL/GenBank/DDBJ whole genome shotgun (WGS) entry which is preliminary data.</text>
</comment>
<organism evidence="1 2">
    <name type="scientific">Metschnikowia pulcherrima</name>
    <dbReference type="NCBI Taxonomy" id="27326"/>
    <lineage>
        <taxon>Eukaryota</taxon>
        <taxon>Fungi</taxon>
        <taxon>Dikarya</taxon>
        <taxon>Ascomycota</taxon>
        <taxon>Saccharomycotina</taxon>
        <taxon>Pichiomycetes</taxon>
        <taxon>Metschnikowiaceae</taxon>
        <taxon>Metschnikowia</taxon>
    </lineage>
</organism>
<evidence type="ECO:0000313" key="2">
    <source>
        <dbReference type="Proteomes" id="UP000649328"/>
    </source>
</evidence>
<sequence length="191" mass="21849">MTATQQFADSVRIACAATPFQFYTFIAGDFNSTVDDAAYISLVAKPVQFPRWAHDKLIVSMNTFLWRMEDGRDHRTRPYSKTPETVKRVATLEHLHNRINARAISLYSVGYGSVDGENCQPITNEPWFSHWGTHSQELLDYIFVVTEWDGEASTKIESLTHFTQETQMRLMALLQMPSCENLGDRIVHSLD</sequence>
<keyword evidence="2" id="KW-1185">Reference proteome</keyword>
<dbReference type="AlphaFoldDB" id="A0A8H7LE04"/>
<evidence type="ECO:0000313" key="1">
    <source>
        <dbReference type="EMBL" id="KAF8004125.1"/>
    </source>
</evidence>
<proteinExistence type="predicted"/>
<gene>
    <name evidence="1" type="ORF">HF325_001573</name>
</gene>